<dbReference type="Proteomes" id="UP001066276">
    <property type="component" value="Chromosome 2_2"/>
</dbReference>
<dbReference type="EMBL" id="JANPWB010000004">
    <property type="protein sequence ID" value="KAJ1194732.1"/>
    <property type="molecule type" value="Genomic_DNA"/>
</dbReference>
<keyword evidence="2" id="KW-1185">Reference proteome</keyword>
<gene>
    <name evidence="1" type="ORF">NDU88_004018</name>
</gene>
<name>A0AAV7V443_PLEWA</name>
<proteinExistence type="predicted"/>
<evidence type="ECO:0000313" key="2">
    <source>
        <dbReference type="Proteomes" id="UP001066276"/>
    </source>
</evidence>
<evidence type="ECO:0000313" key="1">
    <source>
        <dbReference type="EMBL" id="KAJ1194732.1"/>
    </source>
</evidence>
<comment type="caution">
    <text evidence="1">The sequence shown here is derived from an EMBL/GenBank/DDBJ whole genome shotgun (WGS) entry which is preliminary data.</text>
</comment>
<accession>A0AAV7V443</accession>
<dbReference type="AlphaFoldDB" id="A0AAV7V443"/>
<reference evidence="1" key="1">
    <citation type="journal article" date="2022" name="bioRxiv">
        <title>Sequencing and chromosome-scale assembly of the giantPleurodeles waltlgenome.</title>
        <authorList>
            <person name="Brown T."/>
            <person name="Elewa A."/>
            <person name="Iarovenko S."/>
            <person name="Subramanian E."/>
            <person name="Araus A.J."/>
            <person name="Petzold A."/>
            <person name="Susuki M."/>
            <person name="Suzuki K.-i.T."/>
            <person name="Hayashi T."/>
            <person name="Toyoda A."/>
            <person name="Oliveira C."/>
            <person name="Osipova E."/>
            <person name="Leigh N.D."/>
            <person name="Simon A."/>
            <person name="Yun M.H."/>
        </authorList>
    </citation>
    <scope>NUCLEOTIDE SEQUENCE</scope>
    <source>
        <strain evidence="1">20211129_DDA</strain>
        <tissue evidence="1">Liver</tissue>
    </source>
</reference>
<sequence>MPCADSQNGVSLLVALAWALAAYHPWVRVLTACLVQPHCRARTGQLWDEIAETPEHGNEALDYSVANREKPYFILGRYA</sequence>
<protein>
    <submittedName>
        <fullName evidence="1">Uncharacterized protein</fullName>
    </submittedName>
</protein>
<organism evidence="1 2">
    <name type="scientific">Pleurodeles waltl</name>
    <name type="common">Iberian ribbed newt</name>
    <dbReference type="NCBI Taxonomy" id="8319"/>
    <lineage>
        <taxon>Eukaryota</taxon>
        <taxon>Metazoa</taxon>
        <taxon>Chordata</taxon>
        <taxon>Craniata</taxon>
        <taxon>Vertebrata</taxon>
        <taxon>Euteleostomi</taxon>
        <taxon>Amphibia</taxon>
        <taxon>Batrachia</taxon>
        <taxon>Caudata</taxon>
        <taxon>Salamandroidea</taxon>
        <taxon>Salamandridae</taxon>
        <taxon>Pleurodelinae</taxon>
        <taxon>Pleurodeles</taxon>
    </lineage>
</organism>